<dbReference type="Proteomes" id="UP000308901">
    <property type="component" value="Unassembled WGS sequence"/>
</dbReference>
<gene>
    <name evidence="1" type="ORF">FDK22_03690</name>
</gene>
<dbReference type="OrthoDB" id="5346541at2"/>
<accession>A0A5R8Y4Z3</accession>
<protein>
    <submittedName>
        <fullName evidence="1">Uncharacterized protein</fullName>
    </submittedName>
</protein>
<dbReference type="EMBL" id="VANU01000001">
    <property type="protein sequence ID" value="TLP41136.1"/>
    <property type="molecule type" value="Genomic_DNA"/>
</dbReference>
<proteinExistence type="predicted"/>
<organism evidence="1 2">
    <name type="scientific">Arcobacter arenosus</name>
    <dbReference type="NCBI Taxonomy" id="2576037"/>
    <lineage>
        <taxon>Bacteria</taxon>
        <taxon>Pseudomonadati</taxon>
        <taxon>Campylobacterota</taxon>
        <taxon>Epsilonproteobacteria</taxon>
        <taxon>Campylobacterales</taxon>
        <taxon>Arcobacteraceae</taxon>
        <taxon>Arcobacter</taxon>
    </lineage>
</organism>
<reference evidence="1 2" key="1">
    <citation type="submission" date="2019-05" db="EMBL/GenBank/DDBJ databases">
        <title>Arcobacter sp. nov., isolated from sea sediment.</title>
        <authorList>
            <person name="Kim W."/>
        </authorList>
    </citation>
    <scope>NUCLEOTIDE SEQUENCE [LARGE SCALE GENOMIC DNA]</scope>
    <source>
        <strain evidence="1 2">CAU 1517</strain>
    </source>
</reference>
<keyword evidence="2" id="KW-1185">Reference proteome</keyword>
<sequence length="218" mass="26015">MSNSPDILNNPNNPLYNLEENEIYSLKEAKELIELEKFSFVLFTLWDCVIVNLQRRIEFFGIKNLENILIESDQYNSQSSKLKERWLKINEYNLIDYAKKLGIINHVTHDLITTLFWMKSEFNENNESKISKDELYSLIFLLEKNLFEKEFKIDKRDNQELKDRRKNEITGRRRDDKIESDNNISSTHQKLLIQSGVKLFEKNLNPNDKDDKLLSTYI</sequence>
<evidence type="ECO:0000313" key="1">
    <source>
        <dbReference type="EMBL" id="TLP41136.1"/>
    </source>
</evidence>
<evidence type="ECO:0000313" key="2">
    <source>
        <dbReference type="Proteomes" id="UP000308901"/>
    </source>
</evidence>
<dbReference type="AlphaFoldDB" id="A0A5R8Y4Z3"/>
<dbReference type="RefSeq" id="WP_138151538.1">
    <property type="nucleotide sequence ID" value="NZ_VANU01000001.1"/>
</dbReference>
<comment type="caution">
    <text evidence="1">The sequence shown here is derived from an EMBL/GenBank/DDBJ whole genome shotgun (WGS) entry which is preliminary data.</text>
</comment>
<name>A0A5R8Y4Z3_9BACT</name>